<dbReference type="PRINTS" id="PR00986">
    <property type="entry name" value="TRNASYNTHVAL"/>
</dbReference>
<comment type="domain">
    <text evidence="10">The C-terminal coiled-coil domain is crucial for aminoacylation activity.</text>
</comment>
<dbReference type="InterPro" id="IPR002303">
    <property type="entry name" value="Valyl-tRNA_ligase"/>
</dbReference>
<evidence type="ECO:0000256" key="1">
    <source>
        <dbReference type="ARBA" id="ARBA00022490"/>
    </source>
</evidence>
<dbReference type="InterPro" id="IPR010978">
    <property type="entry name" value="tRNA-bd_arm"/>
</dbReference>
<dbReference type="EC" id="6.1.1.9" evidence="10"/>
<evidence type="ECO:0000256" key="2">
    <source>
        <dbReference type="ARBA" id="ARBA00022598"/>
    </source>
</evidence>
<evidence type="ECO:0000256" key="3">
    <source>
        <dbReference type="ARBA" id="ARBA00022741"/>
    </source>
</evidence>
<dbReference type="InterPro" id="IPR013155">
    <property type="entry name" value="M/V/L/I-tRNA-synth_anticd-bd"/>
</dbReference>
<dbReference type="EMBL" id="LGKP01000007">
    <property type="protein sequence ID" value="KPL91180.1"/>
    <property type="molecule type" value="Genomic_DNA"/>
</dbReference>
<comment type="subunit">
    <text evidence="10">Monomer.</text>
</comment>
<dbReference type="Gene3D" id="1.10.287.380">
    <property type="entry name" value="Valyl-tRNA synthetase, C-terminal domain"/>
    <property type="match status" value="1"/>
</dbReference>
<protein>
    <recommendedName>
        <fullName evidence="10">Valine--tRNA ligase</fullName>
        <ecNumber evidence="10">6.1.1.9</ecNumber>
    </recommendedName>
    <alternativeName>
        <fullName evidence="10">Valyl-tRNA synthetase</fullName>
        <shortName evidence="10">ValRS</shortName>
    </alternativeName>
</protein>
<keyword evidence="7 10" id="KW-0030">Aminoacyl-tRNA synthetase</keyword>
<dbReference type="InterPro" id="IPR014729">
    <property type="entry name" value="Rossmann-like_a/b/a_fold"/>
</dbReference>
<evidence type="ECO:0000259" key="13">
    <source>
        <dbReference type="Pfam" id="PF10458"/>
    </source>
</evidence>
<dbReference type="GO" id="GO:0002161">
    <property type="term" value="F:aminoacyl-tRNA deacylase activity"/>
    <property type="evidence" value="ECO:0007669"/>
    <property type="project" value="InterPro"/>
</dbReference>
<reference evidence="14 15" key="1">
    <citation type="submission" date="2015-07" db="EMBL/GenBank/DDBJ databases">
        <title>Whole genome sequence of Herpetosiphon geysericola DSM 7119.</title>
        <authorList>
            <person name="Hemp J."/>
            <person name="Ward L.M."/>
            <person name="Pace L.A."/>
            <person name="Fischer W.W."/>
        </authorList>
    </citation>
    <scope>NUCLEOTIDE SEQUENCE [LARGE SCALE GENOMIC DNA]</scope>
    <source>
        <strain evidence="14 15">DSM 7119</strain>
    </source>
</reference>
<proteinExistence type="inferred from homology"/>
<evidence type="ECO:0000259" key="11">
    <source>
        <dbReference type="Pfam" id="PF00133"/>
    </source>
</evidence>
<comment type="catalytic activity">
    <reaction evidence="8 10">
        <text>tRNA(Val) + L-valine + ATP = L-valyl-tRNA(Val) + AMP + diphosphate</text>
        <dbReference type="Rhea" id="RHEA:10704"/>
        <dbReference type="Rhea" id="RHEA-COMP:9672"/>
        <dbReference type="Rhea" id="RHEA-COMP:9708"/>
        <dbReference type="ChEBI" id="CHEBI:30616"/>
        <dbReference type="ChEBI" id="CHEBI:33019"/>
        <dbReference type="ChEBI" id="CHEBI:57762"/>
        <dbReference type="ChEBI" id="CHEBI:78442"/>
        <dbReference type="ChEBI" id="CHEBI:78537"/>
        <dbReference type="ChEBI" id="CHEBI:456215"/>
        <dbReference type="EC" id="6.1.1.9"/>
    </reaction>
</comment>
<dbReference type="Proteomes" id="UP000050277">
    <property type="component" value="Unassembled WGS sequence"/>
</dbReference>
<feature type="domain" description="Valyl-tRNA synthetase tRNA-binding arm" evidence="13">
    <location>
        <begin position="857"/>
        <end position="919"/>
    </location>
</feature>
<dbReference type="AlphaFoldDB" id="A0A0P6YG70"/>
<evidence type="ECO:0000256" key="10">
    <source>
        <dbReference type="HAMAP-Rule" id="MF_02004"/>
    </source>
</evidence>
<dbReference type="GO" id="GO:0005524">
    <property type="term" value="F:ATP binding"/>
    <property type="evidence" value="ECO:0007669"/>
    <property type="project" value="UniProtKB-UniRule"/>
</dbReference>
<dbReference type="InterPro" id="IPR037118">
    <property type="entry name" value="Val-tRNA_synth_C_sf"/>
</dbReference>
<feature type="short sequence motif" description="'KMSKS' region" evidence="10">
    <location>
        <begin position="554"/>
        <end position="558"/>
    </location>
</feature>
<dbReference type="Gene3D" id="3.40.50.620">
    <property type="entry name" value="HUPs"/>
    <property type="match status" value="2"/>
</dbReference>
<keyword evidence="15" id="KW-1185">Reference proteome</keyword>
<dbReference type="InterPro" id="IPR009080">
    <property type="entry name" value="tRNAsynth_Ia_anticodon-bd"/>
</dbReference>
<dbReference type="SUPFAM" id="SSF52374">
    <property type="entry name" value="Nucleotidylyl transferase"/>
    <property type="match status" value="1"/>
</dbReference>
<evidence type="ECO:0000313" key="15">
    <source>
        <dbReference type="Proteomes" id="UP000050277"/>
    </source>
</evidence>
<dbReference type="Gene3D" id="1.10.730.10">
    <property type="entry name" value="Isoleucyl-tRNA Synthetase, Domain 1"/>
    <property type="match status" value="1"/>
</dbReference>
<dbReference type="FunFam" id="3.40.50.620:FF:000020">
    <property type="entry name" value="Valine--tRNA ligase, mitochondrial"/>
    <property type="match status" value="1"/>
</dbReference>
<dbReference type="GO" id="GO:0004832">
    <property type="term" value="F:valine-tRNA ligase activity"/>
    <property type="evidence" value="ECO:0007669"/>
    <property type="project" value="UniProtKB-UniRule"/>
</dbReference>
<dbReference type="FunFam" id="1.10.287.380:FF:000001">
    <property type="entry name" value="Valine--tRNA ligase"/>
    <property type="match status" value="1"/>
</dbReference>
<dbReference type="Pfam" id="PF08264">
    <property type="entry name" value="Anticodon_1"/>
    <property type="match status" value="1"/>
</dbReference>
<keyword evidence="2 10" id="KW-0436">Ligase</keyword>
<dbReference type="InterPro" id="IPR002300">
    <property type="entry name" value="aa-tRNA-synth_Ia"/>
</dbReference>
<evidence type="ECO:0000256" key="9">
    <source>
        <dbReference type="ARBA" id="ARBA00060830"/>
    </source>
</evidence>
<dbReference type="NCBIfam" id="NF004349">
    <property type="entry name" value="PRK05729.1"/>
    <property type="match status" value="1"/>
</dbReference>
<dbReference type="SUPFAM" id="SSF50677">
    <property type="entry name" value="ValRS/IleRS/LeuRS editing domain"/>
    <property type="match status" value="1"/>
</dbReference>
<dbReference type="FunFam" id="1.10.730.10:FF:000014">
    <property type="entry name" value="Valine--tRNA ligase"/>
    <property type="match status" value="1"/>
</dbReference>
<dbReference type="CDD" id="cd00817">
    <property type="entry name" value="ValRS_core"/>
    <property type="match status" value="1"/>
</dbReference>
<dbReference type="SUPFAM" id="SSF47323">
    <property type="entry name" value="Anticodon-binding domain of a subclass of class I aminoacyl-tRNA synthetases"/>
    <property type="match status" value="1"/>
</dbReference>
<evidence type="ECO:0000259" key="12">
    <source>
        <dbReference type="Pfam" id="PF08264"/>
    </source>
</evidence>
<dbReference type="Gene3D" id="3.90.740.10">
    <property type="entry name" value="Valyl/Leucyl/Isoleucyl-tRNA synthetase, editing domain"/>
    <property type="match status" value="2"/>
</dbReference>
<feature type="binding site" evidence="10">
    <location>
        <position position="557"/>
    </location>
    <ligand>
        <name>ATP</name>
        <dbReference type="ChEBI" id="CHEBI:30616"/>
    </ligand>
</feature>
<sequence length="921" mass="104307">MPLNEHLQRALAGADLGQAYEAAKVEEHLYKWWESAGYFKPTEANGKDPFVIAIPPPNVTGVLHTGHGLTNTIEDILTRWHRMLGQPTLWVPGTDHAGIATQNVVEKQLAKLGKTRHDLGREDFLDAVWEWKGRSHSTITSQIRRLGSSVDWQRERFTLDEGLSQAVVVAFKRLYDDGLIYRGTRLVNWCPRCLSAISDLEVVYRDEQEQGNLWHIRYKVASDLNDTEWRISEGDQSITIATTRPETLLADVAVAVHPDDERYADLVGKFVVLPALGRQIPIIADTYVEREFGTGALKITPGHDPNDYIVGQRHSLPILNMLNLDATINAEGGSYAGLDRFEARKRLVADLSETGNLVETKPHLMKIGRCERCDTIVEPLISTQWFVKTQPLAEPAIAAVREGRTKIVPERFNKIYFHWMENIQDWCISRQLWWGHRIPVWYGPDNQMFVELNAADAMAAATAHYGQVVDLRQDEDVLDTWFSSGLWPFSILGWPDVENPDFKQFYPNTLLETGYDILFFWVARMMMLGLYLTGKEPFEWVYLHGLVRDEHGRKMSKSLGNQVDPLDLIDQYGTDALRFTFATSSTPGQDFALQPTRLDSARSFANKIWNATRFVISKLGDLPRTAASKISAESLNAEAYTVADRWILSRFNRLAGDVERLMNSFNLGEAGRQIQTFFWDEFADWYIETAKIQIDTGDEQQQLRTRQTLYSVLEGTLRLLHPFMPFVSEAAWQKLNNSEQTTPSPAALIIAEYPLIDAAMLNEQAERDWELVQNIIRGVRNVRTETGVEAVKWIEALIAGGSASAMLNQQTAIISRLARIAPDKLIISESLGERPEQATTLVISPAEVVLPLAGMVDLAAERERLNKELERVEADVERRRRKLSNENFVAKAKPEVVQKEREALAAQELAATTLRERLASF</sequence>
<evidence type="ECO:0000256" key="5">
    <source>
        <dbReference type="ARBA" id="ARBA00022917"/>
    </source>
</evidence>
<organism evidence="14 15">
    <name type="scientific">Herpetosiphon geysericola</name>
    <dbReference type="NCBI Taxonomy" id="70996"/>
    <lineage>
        <taxon>Bacteria</taxon>
        <taxon>Bacillati</taxon>
        <taxon>Chloroflexota</taxon>
        <taxon>Chloroflexia</taxon>
        <taxon>Herpetosiphonales</taxon>
        <taxon>Herpetosiphonaceae</taxon>
        <taxon>Herpetosiphon</taxon>
    </lineage>
</organism>
<dbReference type="PANTHER" id="PTHR11946">
    <property type="entry name" value="VALYL-TRNA SYNTHETASES"/>
    <property type="match status" value="1"/>
</dbReference>
<keyword evidence="5 10" id="KW-0648">Protein biosynthesis</keyword>
<comment type="caution">
    <text evidence="10">Lacks conserved residue(s) required for the propagation of feature annotation.</text>
</comment>
<dbReference type="STRING" id="70996.SE18_03280"/>
<evidence type="ECO:0000256" key="7">
    <source>
        <dbReference type="ARBA" id="ARBA00023146"/>
    </source>
</evidence>
<evidence type="ECO:0000256" key="8">
    <source>
        <dbReference type="ARBA" id="ARBA00047552"/>
    </source>
</evidence>
<keyword evidence="4 10" id="KW-0067">ATP-binding</keyword>
<comment type="function">
    <text evidence="10">Catalyzes the attachment of valine to tRNA(Val). As ValRS can inadvertently accommodate and process structurally similar amino acids such as threonine, to avoid such errors, it has a 'posttransfer' editing activity that hydrolyzes mischarged Thr-tRNA(Val) in a tRNA-dependent manner.</text>
</comment>
<dbReference type="Pfam" id="PF00133">
    <property type="entry name" value="tRNA-synt_1"/>
    <property type="match status" value="1"/>
</dbReference>
<evidence type="ECO:0000256" key="6">
    <source>
        <dbReference type="ARBA" id="ARBA00023054"/>
    </source>
</evidence>
<dbReference type="RefSeq" id="WP_054532989.1">
    <property type="nucleotide sequence ID" value="NZ_LGKP01000007.1"/>
</dbReference>
<dbReference type="SUPFAM" id="SSF46589">
    <property type="entry name" value="tRNA-binding arm"/>
    <property type="match status" value="1"/>
</dbReference>
<dbReference type="PATRIC" id="fig|70996.4.peg.1145"/>
<dbReference type="GO" id="GO:0006438">
    <property type="term" value="P:valyl-tRNA aminoacylation"/>
    <property type="evidence" value="ECO:0007669"/>
    <property type="project" value="UniProtKB-UniRule"/>
</dbReference>
<dbReference type="OrthoDB" id="9810365at2"/>
<dbReference type="GO" id="GO:0005829">
    <property type="term" value="C:cytosol"/>
    <property type="evidence" value="ECO:0007669"/>
    <property type="project" value="TreeGrafter"/>
</dbReference>
<evidence type="ECO:0000313" key="14">
    <source>
        <dbReference type="EMBL" id="KPL91180.1"/>
    </source>
</evidence>
<evidence type="ECO:0000256" key="4">
    <source>
        <dbReference type="ARBA" id="ARBA00022840"/>
    </source>
</evidence>
<keyword evidence="6 10" id="KW-0175">Coiled coil</keyword>
<dbReference type="Pfam" id="PF10458">
    <property type="entry name" value="Val_tRNA-synt_C"/>
    <property type="match status" value="1"/>
</dbReference>
<dbReference type="InterPro" id="IPR019499">
    <property type="entry name" value="Val-tRNA_synth_tRNA-bd"/>
</dbReference>
<gene>
    <name evidence="10" type="primary">valS</name>
    <name evidence="14" type="ORF">SE18_03280</name>
</gene>
<keyword evidence="1 10" id="KW-0963">Cytoplasm</keyword>
<dbReference type="HAMAP" id="MF_02004">
    <property type="entry name" value="Val_tRNA_synth_type1"/>
    <property type="match status" value="1"/>
</dbReference>
<dbReference type="InterPro" id="IPR033705">
    <property type="entry name" value="Anticodon_Ia_Val"/>
</dbReference>
<name>A0A0P6YG70_9CHLR</name>
<accession>A0A0P6YG70</accession>
<dbReference type="NCBIfam" id="TIGR00422">
    <property type="entry name" value="valS"/>
    <property type="match status" value="1"/>
</dbReference>
<dbReference type="PANTHER" id="PTHR11946:SF93">
    <property type="entry name" value="VALINE--TRNA LIGASE, CHLOROPLASTIC_MITOCHONDRIAL 2"/>
    <property type="match status" value="1"/>
</dbReference>
<dbReference type="FunFam" id="3.40.50.620:FF:000098">
    <property type="entry name" value="Valine--tRNA ligase"/>
    <property type="match status" value="1"/>
</dbReference>
<dbReference type="CDD" id="cd07962">
    <property type="entry name" value="Anticodon_Ia_Val"/>
    <property type="match status" value="1"/>
</dbReference>
<keyword evidence="3 10" id="KW-0547">Nucleotide-binding</keyword>
<comment type="similarity">
    <text evidence="9 10">Belongs to the class-I aminoacyl-tRNA synthetase family. ValS type 1 subfamily.</text>
</comment>
<dbReference type="InterPro" id="IPR009008">
    <property type="entry name" value="Val/Leu/Ile-tRNA-synth_edit"/>
</dbReference>
<feature type="coiled-coil region" evidence="10">
    <location>
        <begin position="855"/>
        <end position="886"/>
    </location>
</feature>
<feature type="domain" description="Aminoacyl-tRNA synthetase class Ia" evidence="11">
    <location>
        <begin position="29"/>
        <end position="593"/>
    </location>
</feature>
<comment type="subcellular location">
    <subcellularLocation>
        <location evidence="10">Cytoplasm</location>
    </subcellularLocation>
</comment>
<comment type="domain">
    <text evidence="10">ValRS has two distinct active sites: one for aminoacylation and one for editing. The misactivated threonine is translocated from the active site to the editing site.</text>
</comment>
<comment type="caution">
    <text evidence="14">The sequence shown here is derived from an EMBL/GenBank/DDBJ whole genome shotgun (WGS) entry which is preliminary data.</text>
</comment>
<feature type="domain" description="Methionyl/Valyl/Leucyl/Isoleucyl-tRNA synthetase anticodon-binding" evidence="12">
    <location>
        <begin position="644"/>
        <end position="790"/>
    </location>
</feature>